<evidence type="ECO:0000313" key="3">
    <source>
        <dbReference type="Proteomes" id="UP000023152"/>
    </source>
</evidence>
<keyword evidence="1" id="KW-1133">Transmembrane helix</keyword>
<feature type="transmembrane region" description="Helical" evidence="1">
    <location>
        <begin position="168"/>
        <end position="189"/>
    </location>
</feature>
<dbReference type="AlphaFoldDB" id="X6LWV6"/>
<dbReference type="Proteomes" id="UP000023152">
    <property type="component" value="Unassembled WGS sequence"/>
</dbReference>
<comment type="caution">
    <text evidence="2">The sequence shown here is derived from an EMBL/GenBank/DDBJ whole genome shotgun (WGS) entry which is preliminary data.</text>
</comment>
<keyword evidence="1" id="KW-0812">Transmembrane</keyword>
<organism evidence="2 3">
    <name type="scientific">Reticulomyxa filosa</name>
    <dbReference type="NCBI Taxonomy" id="46433"/>
    <lineage>
        <taxon>Eukaryota</taxon>
        <taxon>Sar</taxon>
        <taxon>Rhizaria</taxon>
        <taxon>Retaria</taxon>
        <taxon>Foraminifera</taxon>
        <taxon>Monothalamids</taxon>
        <taxon>Reticulomyxidae</taxon>
        <taxon>Reticulomyxa</taxon>
    </lineage>
</organism>
<reference evidence="2 3" key="1">
    <citation type="journal article" date="2013" name="Curr. Biol.">
        <title>The Genome of the Foraminiferan Reticulomyxa filosa.</title>
        <authorList>
            <person name="Glockner G."/>
            <person name="Hulsmann N."/>
            <person name="Schleicher M."/>
            <person name="Noegel A.A."/>
            <person name="Eichinger L."/>
            <person name="Gallinger C."/>
            <person name="Pawlowski J."/>
            <person name="Sierra R."/>
            <person name="Euteneuer U."/>
            <person name="Pillet L."/>
            <person name="Moustafa A."/>
            <person name="Platzer M."/>
            <person name="Groth M."/>
            <person name="Szafranski K."/>
            <person name="Schliwa M."/>
        </authorList>
    </citation>
    <scope>NUCLEOTIDE SEQUENCE [LARGE SCALE GENOMIC DNA]</scope>
</reference>
<evidence type="ECO:0000256" key="1">
    <source>
        <dbReference type="SAM" id="Phobius"/>
    </source>
</evidence>
<evidence type="ECO:0000313" key="2">
    <source>
        <dbReference type="EMBL" id="ETO05632.1"/>
    </source>
</evidence>
<proteinExistence type="predicted"/>
<protein>
    <submittedName>
        <fullName evidence="2">Uncharacterized protein</fullName>
    </submittedName>
</protein>
<feature type="transmembrane region" description="Helical" evidence="1">
    <location>
        <begin position="210"/>
        <end position="227"/>
    </location>
</feature>
<gene>
    <name evidence="2" type="ORF">RFI_31764</name>
</gene>
<keyword evidence="3" id="KW-1185">Reference proteome</keyword>
<accession>X6LWV6</accession>
<keyword evidence="1" id="KW-0472">Membrane</keyword>
<dbReference type="EMBL" id="ASPP01027908">
    <property type="protein sequence ID" value="ETO05632.1"/>
    <property type="molecule type" value="Genomic_DNA"/>
</dbReference>
<name>X6LWV6_RETFI</name>
<sequence length="228" mass="26927">MFGICALACQNLFIKEELTDTETLFRLLRIKHKGEGHLANDKFGRQNKEDKQNLKRSKFRNLILYISPPQLSNNISCQHKRTTSQYTPHHSSKTITKVNAFAMCLSGKTVFMLLLLKILKKKCDIMSLCVYVYRQLSKMTMTTMAKDCHEKMMIDGNNFFIILAQYTFFYLFVVQRIIVFALCILFRTAHMMKKKEETGRIHPVSERRQISLFFFVFFFKYIHLSYIL</sequence>